<organism evidence="3 4">
    <name type="scientific">Nitrincola nitratireducens</name>
    <dbReference type="NCBI Taxonomy" id="1229521"/>
    <lineage>
        <taxon>Bacteria</taxon>
        <taxon>Pseudomonadati</taxon>
        <taxon>Pseudomonadota</taxon>
        <taxon>Gammaproteobacteria</taxon>
        <taxon>Oceanospirillales</taxon>
        <taxon>Oceanospirillaceae</taxon>
        <taxon>Nitrincola</taxon>
    </lineage>
</organism>
<evidence type="ECO:0000256" key="1">
    <source>
        <dbReference type="PIRNR" id="PIRNR016789"/>
    </source>
</evidence>
<sequence length="118" mass="13389">MIRRFLWRCVASVAMLLALAGIPLPGLPTVPFILLSAWAAGKGWPEFELWLLNHPRYGPSIRQWREHGSVSRKAKYLALIMMIFSASLLWLSPAPLLAQILVTTILLGTATWLWRRPE</sequence>
<dbReference type="OrthoDB" id="9816293at2"/>
<dbReference type="PANTHER" id="PTHR35813:SF1">
    <property type="entry name" value="INNER MEMBRANE PROTEIN YBAN"/>
    <property type="match status" value="1"/>
</dbReference>
<keyword evidence="1" id="KW-0997">Cell inner membrane</keyword>
<dbReference type="PATRIC" id="fig|1229521.3.peg.4"/>
<keyword evidence="4" id="KW-1185">Reference proteome</keyword>
<gene>
    <name evidence="3" type="primary">ybaN</name>
    <name evidence="3" type="ORF">D791_00003</name>
</gene>
<dbReference type="RefSeq" id="WP_036506241.1">
    <property type="nucleotide sequence ID" value="NZ_AONB01000001.1"/>
</dbReference>
<keyword evidence="2" id="KW-0812">Transmembrane</keyword>
<dbReference type="AlphaFoldDB" id="W9UZJ3"/>
<comment type="caution">
    <text evidence="3">The sequence shown here is derived from an EMBL/GenBank/DDBJ whole genome shotgun (WGS) entry which is preliminary data.</text>
</comment>
<dbReference type="Proteomes" id="UP000019464">
    <property type="component" value="Unassembled WGS sequence"/>
</dbReference>
<comment type="subcellular location">
    <subcellularLocation>
        <location evidence="1">Cell inner membrane</location>
        <topology evidence="1">Multi-pass membrane protein</topology>
    </subcellularLocation>
</comment>
<dbReference type="STRING" id="1229521.D791_00003"/>
<reference evidence="4" key="1">
    <citation type="submission" date="2012-11" db="EMBL/GenBank/DDBJ databases">
        <authorList>
            <person name="Singh A."/>
            <person name="Pinnaka A.K."/>
            <person name="Vaidya B."/>
        </authorList>
    </citation>
    <scope>NUCLEOTIDE SEQUENCE [LARGE SCALE GENOMIC DNA]</scope>
    <source>
        <strain evidence="4">AK23</strain>
    </source>
</reference>
<keyword evidence="1" id="KW-1003">Cell membrane</keyword>
<dbReference type="EMBL" id="AONB01000001">
    <property type="protein sequence ID" value="EXJ12663.1"/>
    <property type="molecule type" value="Genomic_DNA"/>
</dbReference>
<keyword evidence="2" id="KW-1133">Transmembrane helix</keyword>
<accession>W9UZJ3</accession>
<name>W9UZJ3_9GAMM</name>
<dbReference type="PANTHER" id="PTHR35813">
    <property type="entry name" value="INNER MEMBRANE PROTEIN YBAN"/>
    <property type="match status" value="1"/>
</dbReference>
<protein>
    <recommendedName>
        <fullName evidence="1">Inner membrane protein</fullName>
    </recommendedName>
</protein>
<dbReference type="PIRSF" id="PIRSF016789">
    <property type="entry name" value="DUF454"/>
    <property type="match status" value="1"/>
</dbReference>
<dbReference type="GO" id="GO:0005886">
    <property type="term" value="C:plasma membrane"/>
    <property type="evidence" value="ECO:0007669"/>
    <property type="project" value="UniProtKB-SubCell"/>
</dbReference>
<feature type="transmembrane region" description="Helical" evidence="2">
    <location>
        <begin position="97"/>
        <end position="114"/>
    </location>
</feature>
<evidence type="ECO:0000313" key="4">
    <source>
        <dbReference type="Proteomes" id="UP000019464"/>
    </source>
</evidence>
<reference evidence="3 4" key="2">
    <citation type="journal article" date="2015" name="Syst. Appl. Microbiol.">
        <title>Nitrincola nitratireducens sp. nov. isolated from a haloalkaline crater lake.</title>
        <authorList>
            <person name="Singh A."/>
            <person name="Vaidya B."/>
            <person name="Tanuku N.R."/>
            <person name="Pinnaka A.K."/>
        </authorList>
    </citation>
    <scope>NUCLEOTIDE SEQUENCE [LARGE SCALE GENOMIC DNA]</scope>
    <source>
        <strain evidence="3 4">AK23</strain>
    </source>
</reference>
<dbReference type="Pfam" id="PF04304">
    <property type="entry name" value="DUF454"/>
    <property type="match status" value="1"/>
</dbReference>
<evidence type="ECO:0000313" key="3">
    <source>
        <dbReference type="EMBL" id="EXJ12663.1"/>
    </source>
</evidence>
<dbReference type="InterPro" id="IPR007401">
    <property type="entry name" value="DUF454"/>
</dbReference>
<keyword evidence="1 2" id="KW-0472">Membrane</keyword>
<evidence type="ECO:0000256" key="2">
    <source>
        <dbReference type="SAM" id="Phobius"/>
    </source>
</evidence>
<proteinExistence type="predicted"/>